<evidence type="ECO:0000256" key="1">
    <source>
        <dbReference type="ARBA" id="ARBA00004328"/>
    </source>
</evidence>
<dbReference type="InterPro" id="IPR029053">
    <property type="entry name" value="Viral_coat"/>
</dbReference>
<dbReference type="Pfam" id="PF00983">
    <property type="entry name" value="Tymo_coat"/>
    <property type="match status" value="1"/>
</dbReference>
<keyword evidence="4" id="KW-0167">Capsid protein</keyword>
<accession>A0A8K1HHC6</accession>
<reference evidence="4" key="1">
    <citation type="submission" date="2021-07" db="EMBL/GenBank/DDBJ databases">
        <title>Communication and adaptive evolution of viruses within giant pandas and their associated organisms in a local ecological environment.</title>
        <authorList>
            <person name="Zhao M."/>
            <person name="Liu S."/>
            <person name="Zhang W."/>
        </authorList>
    </citation>
    <scope>NUCLEOTIDE SEQUENCE</scope>
    <source>
        <strain evidence="4">Mos092macula01-10</strain>
    </source>
</reference>
<dbReference type="Gene3D" id="2.60.120.20">
    <property type="match status" value="1"/>
</dbReference>
<dbReference type="GO" id="GO:0005198">
    <property type="term" value="F:structural molecule activity"/>
    <property type="evidence" value="ECO:0007669"/>
    <property type="project" value="InterPro"/>
</dbReference>
<keyword evidence="2" id="KW-0946">Virion</keyword>
<name>A0A8K1HHC6_9VIRU</name>
<organism evidence="4">
    <name type="scientific">Sichuan mosquito tymo-like virus</name>
    <dbReference type="NCBI Taxonomy" id="2864015"/>
    <lineage>
        <taxon>Viruses</taxon>
        <taxon>Riboviria</taxon>
        <taxon>Orthornavirae</taxon>
        <taxon>Kitrinoviricota</taxon>
        <taxon>Alsuviricetes</taxon>
        <taxon>Tymovirales</taxon>
    </lineage>
</organism>
<comment type="subcellular location">
    <subcellularLocation>
        <location evidence="1">Virion</location>
    </subcellularLocation>
</comment>
<proteinExistence type="predicted"/>
<dbReference type="SUPFAM" id="SSF88633">
    <property type="entry name" value="Positive stranded ssRNA viruses"/>
    <property type="match status" value="1"/>
</dbReference>
<evidence type="ECO:0000259" key="3">
    <source>
        <dbReference type="Pfam" id="PF00983"/>
    </source>
</evidence>
<evidence type="ECO:0000256" key="2">
    <source>
        <dbReference type="ARBA" id="ARBA00022844"/>
    </source>
</evidence>
<dbReference type="InterPro" id="IPR000574">
    <property type="entry name" value="Tymo_coat"/>
</dbReference>
<sequence length="234" mass="25202">MEALPEILANVLPAVIPAFTSSTNAQSGQVSSNDSERTTDNQLAVQRPVPNPTLPTAPTAHHGQQLQHGIVLPFQHFLHRHTGNHKFISLDVAAIPALTAATKFSRIAKLTELEIVIFPGQKALTLPATITACWTPNTVQPDMYSTVSVYGSQMVTFGGSYHVGAFVIPCDLSAMNPIIKSPLSYNDTPRLSLNCWLQTEATKISNTVSLADIYIRGKILCSHPALTIGEAPPQ</sequence>
<protein>
    <submittedName>
        <fullName evidence="4">Putative coat protein</fullName>
    </submittedName>
</protein>
<dbReference type="EMBL" id="MZ556268">
    <property type="protein sequence ID" value="UBJ25997.1"/>
    <property type="molecule type" value="Genomic_RNA"/>
</dbReference>
<feature type="domain" description="Tymovirus coat protein" evidence="3">
    <location>
        <begin position="52"/>
        <end position="227"/>
    </location>
</feature>
<dbReference type="GO" id="GO:0019028">
    <property type="term" value="C:viral capsid"/>
    <property type="evidence" value="ECO:0007669"/>
    <property type="project" value="UniProtKB-KW"/>
</dbReference>
<evidence type="ECO:0000313" key="4">
    <source>
        <dbReference type="EMBL" id="UBJ25997.1"/>
    </source>
</evidence>